<dbReference type="AlphaFoldDB" id="A0A366QML5"/>
<evidence type="ECO:0000313" key="2">
    <source>
        <dbReference type="Proteomes" id="UP000253153"/>
    </source>
</evidence>
<name>A0A366QML5_9HYPO</name>
<reference evidence="1 2" key="1">
    <citation type="submission" date="2018-06" db="EMBL/GenBank/DDBJ databases">
        <title>Fusarium incarnatum-equiseti species complex species 28.</title>
        <authorList>
            <person name="Gardiner D.M."/>
        </authorList>
    </citation>
    <scope>NUCLEOTIDE SEQUENCE [LARGE SCALE GENOMIC DNA]</scope>
    <source>
        <strain evidence="1 2">FIESC_28</strain>
    </source>
</reference>
<dbReference type="OrthoDB" id="5095673at2759"/>
<sequence length="66" mass="7075">MPSNSSQTPTIATGGAAQTQTDNSMLACYIYDTTSIQDRLFIRAMVEDDQSSKTEAAGSEPKNSKL</sequence>
<comment type="caution">
    <text evidence="1">The sequence shown here is derived from an EMBL/GenBank/DDBJ whole genome shotgun (WGS) entry which is preliminary data.</text>
</comment>
<proteinExistence type="predicted"/>
<gene>
    <name evidence="1" type="ORF">FIESC28_11356</name>
</gene>
<accession>A0A366QML5</accession>
<protein>
    <submittedName>
        <fullName evidence="1">Uncharacterized protein</fullName>
    </submittedName>
</protein>
<organism evidence="1 2">
    <name type="scientific">Fusarium coffeatum</name>
    <dbReference type="NCBI Taxonomy" id="231269"/>
    <lineage>
        <taxon>Eukaryota</taxon>
        <taxon>Fungi</taxon>
        <taxon>Dikarya</taxon>
        <taxon>Ascomycota</taxon>
        <taxon>Pezizomycotina</taxon>
        <taxon>Sordariomycetes</taxon>
        <taxon>Hypocreomycetidae</taxon>
        <taxon>Hypocreales</taxon>
        <taxon>Nectriaceae</taxon>
        <taxon>Fusarium</taxon>
        <taxon>Fusarium incarnatum-equiseti species complex</taxon>
    </lineage>
</organism>
<dbReference type="RefSeq" id="XP_031010456.1">
    <property type="nucleotide sequence ID" value="XM_031165480.1"/>
</dbReference>
<evidence type="ECO:0000313" key="1">
    <source>
        <dbReference type="EMBL" id="RBR05508.1"/>
    </source>
</evidence>
<dbReference type="GeneID" id="42000776"/>
<dbReference type="EMBL" id="QKXC01000377">
    <property type="protein sequence ID" value="RBR05508.1"/>
    <property type="molecule type" value="Genomic_DNA"/>
</dbReference>
<keyword evidence="2" id="KW-1185">Reference proteome</keyword>
<dbReference type="Proteomes" id="UP000253153">
    <property type="component" value="Unassembled WGS sequence"/>
</dbReference>